<sequence length="243" mass="27538">MKKLLIAFVCALLPVTSMAAGVKVDLLPFEANLDDKESLQNGMKLFVENCMGCHSAKYQRYERAADDLEMDKAYVEENLIVGDKKIGEHMTIGMSAEDGANWFGAPPPDLTLEARLRGDAWVYTYLKSFYVDESKQWGVNNKVFPDVGMPNVLQGMQGVQVCKGENCEEFELIEQGSMTPEEFDKAMYDLTNFMSYIGEPSKMVSGKLGMKVLIFLAILFVFAYLLKKEYWRDVKSGSWREKH</sequence>
<keyword evidence="2 8" id="KW-0349">Heme</keyword>
<dbReference type="GO" id="GO:0016020">
    <property type="term" value="C:membrane"/>
    <property type="evidence" value="ECO:0007669"/>
    <property type="project" value="UniProtKB-SubCell"/>
</dbReference>
<comment type="subcellular location">
    <subcellularLocation>
        <location evidence="1">Membrane</location>
    </subcellularLocation>
</comment>
<dbReference type="InterPro" id="IPR009056">
    <property type="entry name" value="Cyt_c-like_dom"/>
</dbReference>
<keyword evidence="13" id="KW-1185">Reference proteome</keyword>
<evidence type="ECO:0000256" key="9">
    <source>
        <dbReference type="SAM" id="Phobius"/>
    </source>
</evidence>
<dbReference type="InterPro" id="IPR002326">
    <property type="entry name" value="Cyt_c1"/>
</dbReference>
<protein>
    <submittedName>
        <fullName evidence="12">Cytochrome c1</fullName>
    </submittedName>
</protein>
<evidence type="ECO:0000259" key="11">
    <source>
        <dbReference type="PROSITE" id="PS51007"/>
    </source>
</evidence>
<evidence type="ECO:0000256" key="4">
    <source>
        <dbReference type="ARBA" id="ARBA00022723"/>
    </source>
</evidence>
<feature type="binding site" description="covalent" evidence="8">
    <location>
        <position position="53"/>
    </location>
    <ligand>
        <name>heme c</name>
        <dbReference type="ChEBI" id="CHEBI:61717"/>
    </ligand>
</feature>
<dbReference type="PANTHER" id="PTHR10266">
    <property type="entry name" value="CYTOCHROME C1"/>
    <property type="match status" value="1"/>
</dbReference>
<keyword evidence="4 8" id="KW-0479">Metal-binding</keyword>
<keyword evidence="7 9" id="KW-0472">Membrane</keyword>
<dbReference type="GO" id="GO:0020037">
    <property type="term" value="F:heme binding"/>
    <property type="evidence" value="ECO:0007669"/>
    <property type="project" value="InterPro"/>
</dbReference>
<dbReference type="Pfam" id="PF02167">
    <property type="entry name" value="Cytochrom_C1"/>
    <property type="match status" value="1"/>
</dbReference>
<dbReference type="PROSITE" id="PS51007">
    <property type="entry name" value="CYTC"/>
    <property type="match status" value="1"/>
</dbReference>
<feature type="chain" id="PRO_5017001600" evidence="10">
    <location>
        <begin position="20"/>
        <end position="243"/>
    </location>
</feature>
<proteinExistence type="predicted"/>
<keyword evidence="10" id="KW-0732">Signal</keyword>
<comment type="cofactor">
    <cofactor evidence="8">
        <name>heme c</name>
        <dbReference type="ChEBI" id="CHEBI:61717"/>
    </cofactor>
    <text evidence="8">Binds 1 heme c group covalently per subunit.</text>
</comment>
<name>A0A369WMM0_9GAMM</name>
<comment type="caution">
    <text evidence="12">The sequence shown here is derived from an EMBL/GenBank/DDBJ whole genome shotgun (WGS) entry which is preliminary data.</text>
</comment>
<feature type="binding site" description="covalent" evidence="8">
    <location>
        <position position="50"/>
    </location>
    <ligand>
        <name>heme c</name>
        <dbReference type="ChEBI" id="CHEBI:61717"/>
    </ligand>
</feature>
<reference evidence="12 13" key="1">
    <citation type="submission" date="2018-07" db="EMBL/GenBank/DDBJ databases">
        <title>Motiliproteus coralliicola sp. nov., a bacterium isolated from Coral.</title>
        <authorList>
            <person name="Wang G."/>
        </authorList>
    </citation>
    <scope>NUCLEOTIDE SEQUENCE [LARGE SCALE GENOMIC DNA]</scope>
    <source>
        <strain evidence="12 13">C34</strain>
    </source>
</reference>
<dbReference type="Gene3D" id="1.10.760.10">
    <property type="entry name" value="Cytochrome c-like domain"/>
    <property type="match status" value="1"/>
</dbReference>
<evidence type="ECO:0000313" key="13">
    <source>
        <dbReference type="Proteomes" id="UP000253769"/>
    </source>
</evidence>
<feature type="domain" description="Cytochrome c" evidence="11">
    <location>
        <begin position="37"/>
        <end position="201"/>
    </location>
</feature>
<evidence type="ECO:0000256" key="6">
    <source>
        <dbReference type="ARBA" id="ARBA00023004"/>
    </source>
</evidence>
<evidence type="ECO:0000313" key="12">
    <source>
        <dbReference type="EMBL" id="RDE22962.1"/>
    </source>
</evidence>
<feature type="binding site" description="covalent" evidence="8">
    <location>
        <position position="54"/>
    </location>
    <ligand>
        <name>heme c</name>
        <dbReference type="ChEBI" id="CHEBI:61717"/>
    </ligand>
</feature>
<gene>
    <name evidence="12" type="ORF">DV711_10455</name>
</gene>
<dbReference type="RefSeq" id="WP_114695596.1">
    <property type="nucleotide sequence ID" value="NZ_QQOH01000002.1"/>
</dbReference>
<keyword evidence="6 8" id="KW-0408">Iron</keyword>
<dbReference type="Proteomes" id="UP000253769">
    <property type="component" value="Unassembled WGS sequence"/>
</dbReference>
<evidence type="ECO:0000256" key="5">
    <source>
        <dbReference type="ARBA" id="ARBA00022989"/>
    </source>
</evidence>
<accession>A0A369WMM0</accession>
<feature type="signal peptide" evidence="10">
    <location>
        <begin position="1"/>
        <end position="19"/>
    </location>
</feature>
<keyword evidence="3 9" id="KW-0812">Transmembrane</keyword>
<dbReference type="SUPFAM" id="SSF46626">
    <property type="entry name" value="Cytochrome c"/>
    <property type="match status" value="1"/>
</dbReference>
<keyword evidence="5 9" id="KW-1133">Transmembrane helix</keyword>
<dbReference type="InterPro" id="IPR036909">
    <property type="entry name" value="Cyt_c-like_dom_sf"/>
</dbReference>
<evidence type="ECO:0000256" key="2">
    <source>
        <dbReference type="ARBA" id="ARBA00022617"/>
    </source>
</evidence>
<dbReference type="EMBL" id="QQOH01000002">
    <property type="protein sequence ID" value="RDE22962.1"/>
    <property type="molecule type" value="Genomic_DNA"/>
</dbReference>
<dbReference type="AlphaFoldDB" id="A0A369WMM0"/>
<evidence type="ECO:0000256" key="7">
    <source>
        <dbReference type="ARBA" id="ARBA00023136"/>
    </source>
</evidence>
<evidence type="ECO:0000256" key="3">
    <source>
        <dbReference type="ARBA" id="ARBA00022692"/>
    </source>
</evidence>
<dbReference type="PANTHER" id="PTHR10266:SF3">
    <property type="entry name" value="CYTOCHROME C1, HEME PROTEIN, MITOCHONDRIAL"/>
    <property type="match status" value="1"/>
</dbReference>
<dbReference type="GO" id="GO:0046872">
    <property type="term" value="F:metal ion binding"/>
    <property type="evidence" value="ECO:0007669"/>
    <property type="project" value="UniProtKB-KW"/>
</dbReference>
<evidence type="ECO:0000256" key="1">
    <source>
        <dbReference type="ARBA" id="ARBA00004370"/>
    </source>
</evidence>
<organism evidence="12 13">
    <name type="scientific">Motiliproteus coralliicola</name>
    <dbReference type="NCBI Taxonomy" id="2283196"/>
    <lineage>
        <taxon>Bacteria</taxon>
        <taxon>Pseudomonadati</taxon>
        <taxon>Pseudomonadota</taxon>
        <taxon>Gammaproteobacteria</taxon>
        <taxon>Oceanospirillales</taxon>
        <taxon>Oceanospirillaceae</taxon>
        <taxon>Motiliproteus</taxon>
    </lineage>
</organism>
<dbReference type="GO" id="GO:0009055">
    <property type="term" value="F:electron transfer activity"/>
    <property type="evidence" value="ECO:0007669"/>
    <property type="project" value="InterPro"/>
</dbReference>
<feature type="transmembrane region" description="Helical" evidence="9">
    <location>
        <begin position="208"/>
        <end position="226"/>
    </location>
</feature>
<evidence type="ECO:0000256" key="8">
    <source>
        <dbReference type="PIRSR" id="PIRSR602326-1"/>
    </source>
</evidence>
<evidence type="ECO:0000256" key="10">
    <source>
        <dbReference type="SAM" id="SignalP"/>
    </source>
</evidence>
<dbReference type="OrthoDB" id="9798864at2"/>